<dbReference type="InterPro" id="IPR025241">
    <property type="entry name" value="DUF4190"/>
</dbReference>
<keyword evidence="4" id="KW-1185">Reference proteome</keyword>
<feature type="transmembrane region" description="Helical" evidence="1">
    <location>
        <begin position="78"/>
        <end position="105"/>
    </location>
</feature>
<dbReference type="EMBL" id="CP060713">
    <property type="protein sequence ID" value="QNN53058.1"/>
    <property type="molecule type" value="Genomic_DNA"/>
</dbReference>
<keyword evidence="1" id="KW-0812">Transmembrane</keyword>
<evidence type="ECO:0000256" key="1">
    <source>
        <dbReference type="SAM" id="Phobius"/>
    </source>
</evidence>
<reference evidence="3 4" key="1">
    <citation type="submission" date="2020-08" db="EMBL/GenBank/DDBJ databases">
        <title>Genome sequence of Nocardioides mesophilus KACC 16243T.</title>
        <authorList>
            <person name="Hyun D.-W."/>
            <person name="Bae J.-W."/>
        </authorList>
    </citation>
    <scope>NUCLEOTIDE SEQUENCE [LARGE SCALE GENOMIC DNA]</scope>
    <source>
        <strain evidence="3 4">KACC 16243</strain>
    </source>
</reference>
<organism evidence="3 4">
    <name type="scientific">Nocardioides mesophilus</name>
    <dbReference type="NCBI Taxonomy" id="433659"/>
    <lineage>
        <taxon>Bacteria</taxon>
        <taxon>Bacillati</taxon>
        <taxon>Actinomycetota</taxon>
        <taxon>Actinomycetes</taxon>
        <taxon>Propionibacteriales</taxon>
        <taxon>Nocardioidaceae</taxon>
        <taxon>Nocardioides</taxon>
    </lineage>
</organism>
<dbReference type="Pfam" id="PF13828">
    <property type="entry name" value="DUF4190"/>
    <property type="match status" value="1"/>
</dbReference>
<dbReference type="RefSeq" id="WP_187578900.1">
    <property type="nucleotide sequence ID" value="NZ_CP060713.1"/>
</dbReference>
<evidence type="ECO:0000313" key="3">
    <source>
        <dbReference type="EMBL" id="QNN53058.1"/>
    </source>
</evidence>
<sequence>MSHTPGPPPPGYGYPPAGYPAPAPTNGKATAALIVGISTLVLSWCCGAGVLGLVAVVLGVKGRSEIRSSQGTQSGEGIAMAGIITGAVAAVIGILVVALIVILVASGNAAFQEYAESGSTATF</sequence>
<name>A0A7G9RBT3_9ACTN</name>
<gene>
    <name evidence="3" type="ORF">H9L09_00710</name>
</gene>
<accession>A0A7G9RBT3</accession>
<feature type="domain" description="DUF4190" evidence="2">
    <location>
        <begin position="29"/>
        <end position="95"/>
    </location>
</feature>
<dbReference type="AlphaFoldDB" id="A0A7G9RBT3"/>
<feature type="transmembrane region" description="Helical" evidence="1">
    <location>
        <begin position="31"/>
        <end position="58"/>
    </location>
</feature>
<keyword evidence="1" id="KW-1133">Transmembrane helix</keyword>
<proteinExistence type="predicted"/>
<evidence type="ECO:0000313" key="4">
    <source>
        <dbReference type="Proteomes" id="UP000515947"/>
    </source>
</evidence>
<dbReference type="Proteomes" id="UP000515947">
    <property type="component" value="Chromosome"/>
</dbReference>
<evidence type="ECO:0000259" key="2">
    <source>
        <dbReference type="Pfam" id="PF13828"/>
    </source>
</evidence>
<dbReference type="KEGG" id="nmes:H9L09_00710"/>
<protein>
    <submittedName>
        <fullName evidence="3">DUF4190 domain-containing protein</fullName>
    </submittedName>
</protein>
<keyword evidence="1" id="KW-0472">Membrane</keyword>